<organism evidence="1 2">
    <name type="scientific">Hyalomma asiaticum</name>
    <name type="common">Tick</name>
    <dbReference type="NCBI Taxonomy" id="266040"/>
    <lineage>
        <taxon>Eukaryota</taxon>
        <taxon>Metazoa</taxon>
        <taxon>Ecdysozoa</taxon>
        <taxon>Arthropoda</taxon>
        <taxon>Chelicerata</taxon>
        <taxon>Arachnida</taxon>
        <taxon>Acari</taxon>
        <taxon>Parasitiformes</taxon>
        <taxon>Ixodida</taxon>
        <taxon>Ixodoidea</taxon>
        <taxon>Ixodidae</taxon>
        <taxon>Hyalomminae</taxon>
        <taxon>Hyalomma</taxon>
    </lineage>
</organism>
<dbReference type="Proteomes" id="UP000821845">
    <property type="component" value="Chromosome 10"/>
</dbReference>
<evidence type="ECO:0000313" key="1">
    <source>
        <dbReference type="EMBL" id="KAH6942974.1"/>
    </source>
</evidence>
<sequence length="104" mass="11594">MAESADCLESSGPRKWAQQQLQHTITSMAPVANIAITREIILNACVELCTVNGRPLALMEDYDFRKLIEPFLSGLHSKVAIHAENVRAAVHKKANEMPEPIREE</sequence>
<protein>
    <submittedName>
        <fullName evidence="1">Uncharacterized protein</fullName>
    </submittedName>
</protein>
<reference evidence="1" key="1">
    <citation type="submission" date="2020-05" db="EMBL/GenBank/DDBJ databases">
        <title>Large-scale comparative analyses of tick genomes elucidate their genetic diversity and vector capacities.</title>
        <authorList>
            <person name="Jia N."/>
            <person name="Wang J."/>
            <person name="Shi W."/>
            <person name="Du L."/>
            <person name="Sun Y."/>
            <person name="Zhan W."/>
            <person name="Jiang J."/>
            <person name="Wang Q."/>
            <person name="Zhang B."/>
            <person name="Ji P."/>
            <person name="Sakyi L.B."/>
            <person name="Cui X."/>
            <person name="Yuan T."/>
            <person name="Jiang B."/>
            <person name="Yang W."/>
            <person name="Lam T.T.-Y."/>
            <person name="Chang Q."/>
            <person name="Ding S."/>
            <person name="Wang X."/>
            <person name="Zhu J."/>
            <person name="Ruan X."/>
            <person name="Zhao L."/>
            <person name="Wei J."/>
            <person name="Que T."/>
            <person name="Du C."/>
            <person name="Cheng J."/>
            <person name="Dai P."/>
            <person name="Han X."/>
            <person name="Huang E."/>
            <person name="Gao Y."/>
            <person name="Liu J."/>
            <person name="Shao H."/>
            <person name="Ye R."/>
            <person name="Li L."/>
            <person name="Wei W."/>
            <person name="Wang X."/>
            <person name="Wang C."/>
            <person name="Yang T."/>
            <person name="Huo Q."/>
            <person name="Li W."/>
            <person name="Guo W."/>
            <person name="Chen H."/>
            <person name="Zhou L."/>
            <person name="Ni X."/>
            <person name="Tian J."/>
            <person name="Zhou Y."/>
            <person name="Sheng Y."/>
            <person name="Liu T."/>
            <person name="Pan Y."/>
            <person name="Xia L."/>
            <person name="Li J."/>
            <person name="Zhao F."/>
            <person name="Cao W."/>
        </authorList>
    </citation>
    <scope>NUCLEOTIDE SEQUENCE</scope>
    <source>
        <strain evidence="1">Hyas-2018</strain>
    </source>
</reference>
<comment type="caution">
    <text evidence="1">The sequence shown here is derived from an EMBL/GenBank/DDBJ whole genome shotgun (WGS) entry which is preliminary data.</text>
</comment>
<gene>
    <name evidence="1" type="ORF">HPB50_013122</name>
</gene>
<name>A0ACB7T9Y3_HYAAI</name>
<keyword evidence="2" id="KW-1185">Reference proteome</keyword>
<accession>A0ACB7T9Y3</accession>
<proteinExistence type="predicted"/>
<dbReference type="EMBL" id="CM023490">
    <property type="protein sequence ID" value="KAH6942974.1"/>
    <property type="molecule type" value="Genomic_DNA"/>
</dbReference>
<evidence type="ECO:0000313" key="2">
    <source>
        <dbReference type="Proteomes" id="UP000821845"/>
    </source>
</evidence>